<dbReference type="InterPro" id="IPR029058">
    <property type="entry name" value="AB_hydrolase_fold"/>
</dbReference>
<dbReference type="InterPro" id="IPR029059">
    <property type="entry name" value="AB_hydrolase_5"/>
</dbReference>
<reference evidence="3" key="1">
    <citation type="submission" date="2023-03" db="EMBL/GenBank/DDBJ databases">
        <authorList>
            <person name="Steffen K."/>
            <person name="Cardenas P."/>
        </authorList>
    </citation>
    <scope>NUCLEOTIDE SEQUENCE</scope>
</reference>
<evidence type="ECO:0000313" key="3">
    <source>
        <dbReference type="EMBL" id="CAI8032194.1"/>
    </source>
</evidence>
<proteinExistence type="predicted"/>
<dbReference type="Pfam" id="PF12695">
    <property type="entry name" value="Abhydrolase_5"/>
    <property type="match status" value="1"/>
</dbReference>
<evidence type="ECO:0000259" key="2">
    <source>
        <dbReference type="Pfam" id="PF12695"/>
    </source>
</evidence>
<feature type="chain" id="PRO_5041268224" description="Alpha/beta hydrolase fold-5 domain-containing protein" evidence="1">
    <location>
        <begin position="25"/>
        <end position="515"/>
    </location>
</feature>
<sequence>MWIGKRMAQMCAVLIATAAYPAAADDVVLKPLNTTQSEVAMVFIQGAGIDPEQYVPLAQAIQTSSQYSLWVGIPKFSLDTPDPLEIAECISRIMDSMHAAGMNTKKFFFAGHSLGGTVLQDYLFDSGETGFAQVLMGSFLERKYRNISYPVATLTIGGELDGLCRVTRIMESFYHSVLKASNRTEAVANFPVLTVAGMSHMQFASGDPPPLVKDRDLRPEITEEQAHTAVASLVNTFVSLHLGDSQSFSKLSKAVEATEAFMQPILTAFELEGYHNFKPPCNSNPPSSACQVGSQWSSRAQEIMGGLKVARLNDTDQFHPVDQINPVHLPHIHNNCSSPTPQCLLQTGTVTQNIYDDLDKFDTAFVPISASEMRVKMSSRQAVMEAAGDKNVNFNTSDGFSICRVINENSYSWALSSASNTTVARFQKHGEPYVMGEDEGPYNAGPLWIWDHLKYKKTVNSSGDDVIDIRSPMMRTPLDFYIKVSAGFHYCKLLSPARAMEWIYVDGLRDHYNIR</sequence>
<keyword evidence="1" id="KW-0732">Signal</keyword>
<dbReference type="SUPFAM" id="SSF53474">
    <property type="entry name" value="alpha/beta-Hydrolases"/>
    <property type="match status" value="1"/>
</dbReference>
<dbReference type="Proteomes" id="UP001174909">
    <property type="component" value="Unassembled WGS sequence"/>
</dbReference>
<accession>A0AA35SMJ8</accession>
<dbReference type="AlphaFoldDB" id="A0AA35SMJ8"/>
<evidence type="ECO:0000256" key="1">
    <source>
        <dbReference type="SAM" id="SignalP"/>
    </source>
</evidence>
<feature type="signal peptide" evidence="1">
    <location>
        <begin position="1"/>
        <end position="24"/>
    </location>
</feature>
<feature type="domain" description="Alpha/beta hydrolase fold-5" evidence="2">
    <location>
        <begin position="41"/>
        <end position="171"/>
    </location>
</feature>
<gene>
    <name evidence="3" type="ORF">GBAR_LOCUS18222</name>
</gene>
<dbReference type="EMBL" id="CASHTH010002588">
    <property type="protein sequence ID" value="CAI8032194.1"/>
    <property type="molecule type" value="Genomic_DNA"/>
</dbReference>
<dbReference type="Gene3D" id="3.40.50.1820">
    <property type="entry name" value="alpha/beta hydrolase"/>
    <property type="match status" value="1"/>
</dbReference>
<keyword evidence="4" id="KW-1185">Reference proteome</keyword>
<name>A0AA35SMJ8_GEOBA</name>
<dbReference type="GO" id="GO:0016787">
    <property type="term" value="F:hydrolase activity"/>
    <property type="evidence" value="ECO:0007669"/>
    <property type="project" value="InterPro"/>
</dbReference>
<comment type="caution">
    <text evidence="3">The sequence shown here is derived from an EMBL/GenBank/DDBJ whole genome shotgun (WGS) entry which is preliminary data.</text>
</comment>
<organism evidence="3 4">
    <name type="scientific">Geodia barretti</name>
    <name type="common">Barrett's horny sponge</name>
    <dbReference type="NCBI Taxonomy" id="519541"/>
    <lineage>
        <taxon>Eukaryota</taxon>
        <taxon>Metazoa</taxon>
        <taxon>Porifera</taxon>
        <taxon>Demospongiae</taxon>
        <taxon>Heteroscleromorpha</taxon>
        <taxon>Tetractinellida</taxon>
        <taxon>Astrophorina</taxon>
        <taxon>Geodiidae</taxon>
        <taxon>Geodia</taxon>
    </lineage>
</organism>
<evidence type="ECO:0000313" key="4">
    <source>
        <dbReference type="Proteomes" id="UP001174909"/>
    </source>
</evidence>
<protein>
    <recommendedName>
        <fullName evidence="2">Alpha/beta hydrolase fold-5 domain-containing protein</fullName>
    </recommendedName>
</protein>